<protein>
    <recommendedName>
        <fullName evidence="5">DUF1554 domain-containing protein</fullName>
    </recommendedName>
</protein>
<keyword evidence="1" id="KW-0472">Membrane</keyword>
<dbReference type="Gene3D" id="3.10.100.10">
    <property type="entry name" value="Mannose-Binding Protein A, subunit A"/>
    <property type="match status" value="1"/>
</dbReference>
<sequence length="371" mass="38534">MSKLFALGFLGIVAFGAVSLFAAPEIAQAQAGLIPCGTGSPTAPGYVPCQLCHVFVLGNNIVKFLLVPSALNPIPIVLVIATFLFAWGGFVWVTAMGNPSRVQQGQQILLATVIGLLIVYGAWLFISLALDVFGVATFTGTGNWWEIDCSSPIVGGPPPPPPPPIPGCWALGAPCVMAPPGCCAPNVCDVGGTNTCIAPPPAGKQVFVTSTPFQGNLGGPIGADAICQGLADAAGIGGLRAWNAWVSKIGPPPDHAKDRIADHPYFRLDNTPVANGVADLQSGTILAPINQDEFRNTVIGGLGNPNSQVWTGTEDNGNVSGNECSGWMDSGGPPFGSRGTIGNATQIDSNWTDETSSPWCNSQYRLYCFEQ</sequence>
<organism evidence="3 4">
    <name type="scientific">Candidatus Yanofskybacteria bacterium GW2011_GWC1_48_11</name>
    <dbReference type="NCBI Taxonomy" id="1619027"/>
    <lineage>
        <taxon>Bacteria</taxon>
        <taxon>Candidatus Yanofskyibacteriota</taxon>
    </lineage>
</organism>
<dbReference type="InterPro" id="IPR016187">
    <property type="entry name" value="CTDL_fold"/>
</dbReference>
<evidence type="ECO:0000256" key="2">
    <source>
        <dbReference type="SAM" id="SignalP"/>
    </source>
</evidence>
<gene>
    <name evidence="3" type="ORF">UY25_C0001G0110</name>
</gene>
<evidence type="ECO:0000313" key="3">
    <source>
        <dbReference type="EMBL" id="KKU93617.1"/>
    </source>
</evidence>
<keyword evidence="1" id="KW-0812">Transmembrane</keyword>
<feature type="transmembrane region" description="Helical" evidence="1">
    <location>
        <begin position="74"/>
        <end position="96"/>
    </location>
</feature>
<accession>A0A837IR54</accession>
<reference evidence="3 4" key="1">
    <citation type="journal article" date="2015" name="Nature">
        <title>rRNA introns, odd ribosomes, and small enigmatic genomes across a large radiation of phyla.</title>
        <authorList>
            <person name="Brown C.T."/>
            <person name="Hug L.A."/>
            <person name="Thomas B.C."/>
            <person name="Sharon I."/>
            <person name="Castelle C.J."/>
            <person name="Singh A."/>
            <person name="Wilkins M.J."/>
            <person name="Williams K.H."/>
            <person name="Banfield J.F."/>
        </authorList>
    </citation>
    <scope>NUCLEOTIDE SEQUENCE [LARGE SCALE GENOMIC DNA]</scope>
</reference>
<evidence type="ECO:0008006" key="5">
    <source>
        <dbReference type="Google" id="ProtNLM"/>
    </source>
</evidence>
<dbReference type="SUPFAM" id="SSF56436">
    <property type="entry name" value="C-type lectin-like"/>
    <property type="match status" value="1"/>
</dbReference>
<evidence type="ECO:0000256" key="1">
    <source>
        <dbReference type="SAM" id="Phobius"/>
    </source>
</evidence>
<feature type="transmembrane region" description="Helical" evidence="1">
    <location>
        <begin position="108"/>
        <end position="130"/>
    </location>
</feature>
<feature type="chain" id="PRO_5032444014" description="DUF1554 domain-containing protein" evidence="2">
    <location>
        <begin position="23"/>
        <end position="371"/>
    </location>
</feature>
<dbReference type="AlphaFoldDB" id="A0A837IR54"/>
<evidence type="ECO:0000313" key="4">
    <source>
        <dbReference type="Proteomes" id="UP000034462"/>
    </source>
</evidence>
<keyword evidence="2" id="KW-0732">Signal</keyword>
<dbReference type="EMBL" id="LCPH01000001">
    <property type="protein sequence ID" value="KKU93617.1"/>
    <property type="molecule type" value="Genomic_DNA"/>
</dbReference>
<comment type="caution">
    <text evidence="3">The sequence shown here is derived from an EMBL/GenBank/DDBJ whole genome shotgun (WGS) entry which is preliminary data.</text>
</comment>
<dbReference type="InterPro" id="IPR016186">
    <property type="entry name" value="C-type_lectin-like/link_sf"/>
</dbReference>
<dbReference type="Proteomes" id="UP000034462">
    <property type="component" value="Unassembled WGS sequence"/>
</dbReference>
<proteinExistence type="predicted"/>
<name>A0A837IR54_9BACT</name>
<keyword evidence="1" id="KW-1133">Transmembrane helix</keyword>
<feature type="signal peptide" evidence="2">
    <location>
        <begin position="1"/>
        <end position="22"/>
    </location>
</feature>